<dbReference type="Proteomes" id="UP001620626">
    <property type="component" value="Unassembled WGS sequence"/>
</dbReference>
<dbReference type="Gene3D" id="1.10.418.10">
    <property type="entry name" value="Calponin-like domain"/>
    <property type="match status" value="1"/>
</dbReference>
<name>A0ABD2IQ46_9BILA</name>
<protein>
    <submittedName>
        <fullName evidence="3">Uncharacterized protein</fullName>
    </submittedName>
</protein>
<evidence type="ECO:0000313" key="3">
    <source>
        <dbReference type="EMBL" id="KAL3082154.1"/>
    </source>
</evidence>
<feature type="region of interest" description="Disordered" evidence="1">
    <location>
        <begin position="204"/>
        <end position="225"/>
    </location>
</feature>
<evidence type="ECO:0000256" key="2">
    <source>
        <dbReference type="SAM" id="Phobius"/>
    </source>
</evidence>
<dbReference type="InterPro" id="IPR036872">
    <property type="entry name" value="CH_dom_sf"/>
</dbReference>
<keyword evidence="2" id="KW-0472">Membrane</keyword>
<keyword evidence="2" id="KW-1133">Transmembrane helix</keyword>
<keyword evidence="2" id="KW-0812">Transmembrane</keyword>
<feature type="region of interest" description="Disordered" evidence="1">
    <location>
        <begin position="91"/>
        <end position="115"/>
    </location>
</feature>
<organism evidence="3 4">
    <name type="scientific">Heterodera trifolii</name>
    <dbReference type="NCBI Taxonomy" id="157864"/>
    <lineage>
        <taxon>Eukaryota</taxon>
        <taxon>Metazoa</taxon>
        <taxon>Ecdysozoa</taxon>
        <taxon>Nematoda</taxon>
        <taxon>Chromadorea</taxon>
        <taxon>Rhabditida</taxon>
        <taxon>Tylenchina</taxon>
        <taxon>Tylenchomorpha</taxon>
        <taxon>Tylenchoidea</taxon>
        <taxon>Heteroderidae</taxon>
        <taxon>Heteroderinae</taxon>
        <taxon>Heterodera</taxon>
    </lineage>
</organism>
<proteinExistence type="predicted"/>
<evidence type="ECO:0000256" key="1">
    <source>
        <dbReference type="SAM" id="MobiDB-lite"/>
    </source>
</evidence>
<feature type="compositionally biased region" description="Polar residues" evidence="1">
    <location>
        <begin position="204"/>
        <end position="216"/>
    </location>
</feature>
<dbReference type="AlphaFoldDB" id="A0ABD2IQ46"/>
<dbReference type="EMBL" id="JBICBT010001118">
    <property type="protein sequence ID" value="KAL3082154.1"/>
    <property type="molecule type" value="Genomic_DNA"/>
</dbReference>
<accession>A0ABD2IQ46</accession>
<sequence length="225" mass="24008">MDEGQFWSCALGEWVKDCVCGTSAADPWPILDPSQWPIVPSLQLRYAELCDGVALNLVLCYMTSNDTVGLVLLHQHNQSAKNVVERSESLSSGVSSAGGGSVNGGGGGGGTVATQHQPSQAVRLRHFQHLLNGLRQFYQRNSVLVLSLPDVMSIVKFPVPAANPFPADHKVMSCRVVLRPVLAAVKVVGLLLLLVLPFDHPHAPSQNTPGTNCVPSPTQPHGDHS</sequence>
<evidence type="ECO:0000313" key="4">
    <source>
        <dbReference type="Proteomes" id="UP001620626"/>
    </source>
</evidence>
<keyword evidence="4" id="KW-1185">Reference proteome</keyword>
<reference evidence="3 4" key="1">
    <citation type="submission" date="2024-10" db="EMBL/GenBank/DDBJ databases">
        <authorList>
            <person name="Kim D."/>
        </authorList>
    </citation>
    <scope>NUCLEOTIDE SEQUENCE [LARGE SCALE GENOMIC DNA]</scope>
    <source>
        <strain evidence="3">BH-2024</strain>
    </source>
</reference>
<comment type="caution">
    <text evidence="3">The sequence shown here is derived from an EMBL/GenBank/DDBJ whole genome shotgun (WGS) entry which is preliminary data.</text>
</comment>
<feature type="transmembrane region" description="Helical" evidence="2">
    <location>
        <begin position="176"/>
        <end position="198"/>
    </location>
</feature>
<feature type="compositionally biased region" description="Gly residues" evidence="1">
    <location>
        <begin position="96"/>
        <end position="111"/>
    </location>
</feature>
<gene>
    <name evidence="3" type="ORF">niasHT_035507</name>
</gene>